<evidence type="ECO:0000313" key="3">
    <source>
        <dbReference type="Proteomes" id="UP001156613"/>
    </source>
</evidence>
<accession>A0ABQ5WI43</accession>
<organism evidence="2 3">
    <name type="scientific">Gluconobacter japonicus</name>
    <dbReference type="NCBI Taxonomy" id="376620"/>
    <lineage>
        <taxon>Bacteria</taxon>
        <taxon>Pseudomonadati</taxon>
        <taxon>Pseudomonadota</taxon>
        <taxon>Alphaproteobacteria</taxon>
        <taxon>Acetobacterales</taxon>
        <taxon>Acetobacteraceae</taxon>
        <taxon>Gluconobacter</taxon>
    </lineage>
</organism>
<comment type="caution">
    <text evidence="2">The sequence shown here is derived from an EMBL/GenBank/DDBJ whole genome shotgun (WGS) entry which is preliminary data.</text>
</comment>
<sequence>MRDTELPLPTTARDYLELAGFLAGTILLGLTLIILISGPAFVLPHSMTFAGLG</sequence>
<keyword evidence="1" id="KW-0472">Membrane</keyword>
<dbReference type="EMBL" id="BSNT01000058">
    <property type="protein sequence ID" value="GLQ59855.1"/>
    <property type="molecule type" value="Genomic_DNA"/>
</dbReference>
<evidence type="ECO:0000313" key="2">
    <source>
        <dbReference type="EMBL" id="GLQ59855.1"/>
    </source>
</evidence>
<feature type="transmembrane region" description="Helical" evidence="1">
    <location>
        <begin position="20"/>
        <end position="43"/>
    </location>
</feature>
<protein>
    <submittedName>
        <fullName evidence="2">Uncharacterized protein</fullName>
    </submittedName>
</protein>
<keyword evidence="1" id="KW-1133">Transmembrane helix</keyword>
<dbReference type="RefSeq" id="WP_156470266.1">
    <property type="nucleotide sequence ID" value="NZ_BEWO01000029.1"/>
</dbReference>
<evidence type="ECO:0000256" key="1">
    <source>
        <dbReference type="SAM" id="Phobius"/>
    </source>
</evidence>
<reference evidence="3" key="1">
    <citation type="journal article" date="2019" name="Int. J. Syst. Evol. Microbiol.">
        <title>The Global Catalogue of Microorganisms (GCM) 10K type strain sequencing project: providing services to taxonomists for standard genome sequencing and annotation.</title>
        <authorList>
            <consortium name="The Broad Institute Genomics Platform"/>
            <consortium name="The Broad Institute Genome Sequencing Center for Infectious Disease"/>
            <person name="Wu L."/>
            <person name="Ma J."/>
        </authorList>
    </citation>
    <scope>NUCLEOTIDE SEQUENCE [LARGE SCALE GENOMIC DNA]</scope>
    <source>
        <strain evidence="3">NBRC 3271</strain>
    </source>
</reference>
<name>A0ABQ5WI43_GLUJA</name>
<proteinExistence type="predicted"/>
<keyword evidence="1" id="KW-0812">Transmembrane</keyword>
<keyword evidence="3" id="KW-1185">Reference proteome</keyword>
<gene>
    <name evidence="2" type="ORF">GCM10010937_16580</name>
</gene>
<dbReference type="Proteomes" id="UP001156613">
    <property type="component" value="Unassembled WGS sequence"/>
</dbReference>